<dbReference type="PANTHER" id="PTHR19303:SF16">
    <property type="entry name" value="JERKY PROTEIN HOMOLOG-LIKE"/>
    <property type="match status" value="1"/>
</dbReference>
<reference evidence="5 6" key="1">
    <citation type="journal article" date="2014" name="Nat. Genet.">
        <title>Genome and transcriptome of the porcine whipworm Trichuris suis.</title>
        <authorList>
            <person name="Jex A.R."/>
            <person name="Nejsum P."/>
            <person name="Schwarz E.M."/>
            <person name="Hu L."/>
            <person name="Young N.D."/>
            <person name="Hall R.S."/>
            <person name="Korhonen P.K."/>
            <person name="Liao S."/>
            <person name="Thamsborg S."/>
            <person name="Xia J."/>
            <person name="Xu P."/>
            <person name="Wang S."/>
            <person name="Scheerlinck J.P."/>
            <person name="Hofmann A."/>
            <person name="Sternberg P.W."/>
            <person name="Wang J."/>
            <person name="Gasser R.B."/>
        </authorList>
    </citation>
    <scope>NUCLEOTIDE SEQUENCE [LARGE SCALE GENOMIC DNA]</scope>
    <source>
        <strain evidence="5">DCEP-RM93F</strain>
        <strain evidence="4">DCEP-RM93M</strain>
    </source>
</reference>
<evidence type="ECO:0000313" key="4">
    <source>
        <dbReference type="EMBL" id="KFD45573.1"/>
    </source>
</evidence>
<sequence>MSASKNEEVMEAVYTWFLQSGAARVPVSGTVLRHKALYFNERLNGDPDFKASQEWMDKFVKRYGIRGLQAYGEKLSADTLSAVNFTGDLKELLEREH</sequence>
<dbReference type="Proteomes" id="UP000030758">
    <property type="component" value="Unassembled WGS sequence"/>
</dbReference>
<evidence type="ECO:0000259" key="3">
    <source>
        <dbReference type="PROSITE" id="PS51253"/>
    </source>
</evidence>
<comment type="subcellular location">
    <subcellularLocation>
        <location evidence="1">Nucleus</location>
    </subcellularLocation>
</comment>
<dbReference type="InterPro" id="IPR006600">
    <property type="entry name" value="HTH_CenpB_DNA-bd_dom"/>
</dbReference>
<feature type="domain" description="HTH CENPB-type" evidence="3">
    <location>
        <begin position="1"/>
        <end position="69"/>
    </location>
</feature>
<dbReference type="EMBL" id="KL363460">
    <property type="protein sequence ID" value="KFD45573.1"/>
    <property type="molecule type" value="Genomic_DNA"/>
</dbReference>
<dbReference type="InterPro" id="IPR009057">
    <property type="entry name" value="Homeodomain-like_sf"/>
</dbReference>
<dbReference type="SUPFAM" id="SSF46689">
    <property type="entry name" value="Homeodomain-like"/>
    <property type="match status" value="1"/>
</dbReference>
<keyword evidence="2" id="KW-0238">DNA-binding</keyword>
<dbReference type="GO" id="GO:0005634">
    <property type="term" value="C:nucleus"/>
    <property type="evidence" value="ECO:0007669"/>
    <property type="project" value="UniProtKB-SubCell"/>
</dbReference>
<dbReference type="Pfam" id="PF03221">
    <property type="entry name" value="HTH_Tnp_Tc5"/>
    <property type="match status" value="1"/>
</dbReference>
<dbReference type="GO" id="GO:0003677">
    <property type="term" value="F:DNA binding"/>
    <property type="evidence" value="ECO:0007669"/>
    <property type="project" value="UniProtKB-KW"/>
</dbReference>
<gene>
    <name evidence="4" type="ORF">M513_13551</name>
    <name evidence="5" type="ORF">M514_13551</name>
</gene>
<evidence type="ECO:0000313" key="6">
    <source>
        <dbReference type="Proteomes" id="UP000030764"/>
    </source>
</evidence>
<protein>
    <recommendedName>
        <fullName evidence="3">HTH CENPB-type domain-containing protein</fullName>
    </recommendedName>
</protein>
<dbReference type="AlphaFoldDB" id="A0A085MRU8"/>
<dbReference type="Proteomes" id="UP000030764">
    <property type="component" value="Unassembled WGS sequence"/>
</dbReference>
<accession>A0A085MRU8</accession>
<dbReference type="PROSITE" id="PS51253">
    <property type="entry name" value="HTH_CENPB"/>
    <property type="match status" value="1"/>
</dbReference>
<evidence type="ECO:0000313" key="5">
    <source>
        <dbReference type="EMBL" id="KFD59944.1"/>
    </source>
</evidence>
<organism evidence="5">
    <name type="scientific">Trichuris suis</name>
    <name type="common">pig whipworm</name>
    <dbReference type="NCBI Taxonomy" id="68888"/>
    <lineage>
        <taxon>Eukaryota</taxon>
        <taxon>Metazoa</taxon>
        <taxon>Ecdysozoa</taxon>
        <taxon>Nematoda</taxon>
        <taxon>Enoplea</taxon>
        <taxon>Dorylaimia</taxon>
        <taxon>Trichinellida</taxon>
        <taxon>Trichuridae</taxon>
        <taxon>Trichuris</taxon>
    </lineage>
</organism>
<dbReference type="OrthoDB" id="5875523at2759"/>
<dbReference type="SMART" id="SM00674">
    <property type="entry name" value="CENPB"/>
    <property type="match status" value="1"/>
</dbReference>
<evidence type="ECO:0000256" key="1">
    <source>
        <dbReference type="ARBA" id="ARBA00004123"/>
    </source>
</evidence>
<dbReference type="EMBL" id="KL367712">
    <property type="protein sequence ID" value="KFD59944.1"/>
    <property type="molecule type" value="Genomic_DNA"/>
</dbReference>
<proteinExistence type="predicted"/>
<name>A0A085MRU8_9BILA</name>
<keyword evidence="6" id="KW-1185">Reference proteome</keyword>
<dbReference type="PANTHER" id="PTHR19303">
    <property type="entry name" value="TRANSPOSON"/>
    <property type="match status" value="1"/>
</dbReference>
<dbReference type="InterPro" id="IPR050863">
    <property type="entry name" value="CenT-Element_Derived"/>
</dbReference>
<dbReference type="Gene3D" id="1.10.10.60">
    <property type="entry name" value="Homeodomain-like"/>
    <property type="match status" value="1"/>
</dbReference>
<evidence type="ECO:0000256" key="2">
    <source>
        <dbReference type="ARBA" id="ARBA00023125"/>
    </source>
</evidence>